<dbReference type="AlphaFoldDB" id="A0AAD8I796"/>
<dbReference type="PANTHER" id="PTHR33116:SF78">
    <property type="entry name" value="OS12G0587133 PROTEIN"/>
    <property type="match status" value="1"/>
</dbReference>
<dbReference type="PANTHER" id="PTHR33116">
    <property type="entry name" value="REVERSE TRANSCRIPTASE ZINC-BINDING DOMAIN-CONTAINING PROTEIN-RELATED-RELATED"/>
    <property type="match status" value="1"/>
</dbReference>
<evidence type="ECO:0000259" key="1">
    <source>
        <dbReference type="Pfam" id="PF13966"/>
    </source>
</evidence>
<dbReference type="EMBL" id="JAUIZM010000006">
    <property type="protein sequence ID" value="KAK1379272.1"/>
    <property type="molecule type" value="Genomic_DNA"/>
</dbReference>
<feature type="domain" description="Reverse transcriptase zinc-binding" evidence="1">
    <location>
        <begin position="290"/>
        <end position="365"/>
    </location>
</feature>
<reference evidence="2" key="1">
    <citation type="submission" date="2023-02" db="EMBL/GenBank/DDBJ databases">
        <title>Genome of toxic invasive species Heracleum sosnowskyi carries increased number of genes despite the absence of recent whole-genome duplications.</title>
        <authorList>
            <person name="Schelkunov M."/>
            <person name="Shtratnikova V."/>
            <person name="Makarenko M."/>
            <person name="Klepikova A."/>
            <person name="Omelchenko D."/>
            <person name="Novikova G."/>
            <person name="Obukhova E."/>
            <person name="Bogdanov V."/>
            <person name="Penin A."/>
            <person name="Logacheva M."/>
        </authorList>
    </citation>
    <scope>NUCLEOTIDE SEQUENCE</scope>
    <source>
        <strain evidence="2">Hsosn_3</strain>
        <tissue evidence="2">Leaf</tissue>
    </source>
</reference>
<dbReference type="InterPro" id="IPR026960">
    <property type="entry name" value="RVT-Znf"/>
</dbReference>
<proteinExistence type="predicted"/>
<comment type="caution">
    <text evidence="2">The sequence shown here is derived from an EMBL/GenBank/DDBJ whole genome shotgun (WGS) entry which is preliminary data.</text>
</comment>
<evidence type="ECO:0000313" key="3">
    <source>
        <dbReference type="Proteomes" id="UP001237642"/>
    </source>
</evidence>
<protein>
    <recommendedName>
        <fullName evidence="1">Reverse transcriptase zinc-binding domain-containing protein</fullName>
    </recommendedName>
</protein>
<dbReference type="Proteomes" id="UP001237642">
    <property type="component" value="Unassembled WGS sequence"/>
</dbReference>
<keyword evidence="3" id="KW-1185">Reference proteome</keyword>
<evidence type="ECO:0000313" key="2">
    <source>
        <dbReference type="EMBL" id="KAK1379272.1"/>
    </source>
</evidence>
<dbReference type="Pfam" id="PF13966">
    <property type="entry name" value="zf-RVT"/>
    <property type="match status" value="2"/>
</dbReference>
<name>A0AAD8I796_9APIA</name>
<gene>
    <name evidence="2" type="ORF">POM88_026016</name>
</gene>
<feature type="domain" description="Reverse transcriptase zinc-binding" evidence="1">
    <location>
        <begin position="84"/>
        <end position="159"/>
    </location>
</feature>
<sequence length="464" mass="53107">MLMVSEKNPQGKNPGSFPYQISDSYPEAKASYHISAGHWRVSYSNHVDAMAVRALLSQVPIHDTDSILWGNCKACKLSISEIQNTIRTPSVRPGWYNVVWPKTLVPKFSCLLWLVMKQRLLTRDRMRRFHMHVPQHCVLCVSGTESHAHLFSECPYTLFVLQHSPCPITRSWMEFSLGNVTAQTARTLAVSHIRYQVGRDSSFDFWHDPWVNNKPLLAQFPRGIISILDSYPEAKASYHISAGHWRVSYSNHVDAMAVRALLSQVPIHDTDSILWGNCKACKLSISEIQNTIRTPSVRPGWYNVVWPKTLVPKFSCLLWLVMKQRLLTRDRMRRFHMHVPQHCVLCVSGTESHAHLFSECPYTLFVLQHSPCPITRSWMEFSLGNVTAQTVSNTEKQITYLFIAAACHAIWKERNARVHHNAHAISAHVLANLVKRNVREKLLTCTALLRSIRLDPRLEATVLH</sequence>
<reference evidence="2" key="2">
    <citation type="submission" date="2023-05" db="EMBL/GenBank/DDBJ databases">
        <authorList>
            <person name="Schelkunov M.I."/>
        </authorList>
    </citation>
    <scope>NUCLEOTIDE SEQUENCE</scope>
    <source>
        <strain evidence="2">Hsosn_3</strain>
        <tissue evidence="2">Leaf</tissue>
    </source>
</reference>
<accession>A0AAD8I796</accession>
<organism evidence="2 3">
    <name type="scientific">Heracleum sosnowskyi</name>
    <dbReference type="NCBI Taxonomy" id="360622"/>
    <lineage>
        <taxon>Eukaryota</taxon>
        <taxon>Viridiplantae</taxon>
        <taxon>Streptophyta</taxon>
        <taxon>Embryophyta</taxon>
        <taxon>Tracheophyta</taxon>
        <taxon>Spermatophyta</taxon>
        <taxon>Magnoliopsida</taxon>
        <taxon>eudicotyledons</taxon>
        <taxon>Gunneridae</taxon>
        <taxon>Pentapetalae</taxon>
        <taxon>asterids</taxon>
        <taxon>campanulids</taxon>
        <taxon>Apiales</taxon>
        <taxon>Apiaceae</taxon>
        <taxon>Apioideae</taxon>
        <taxon>apioid superclade</taxon>
        <taxon>Tordylieae</taxon>
        <taxon>Tordyliinae</taxon>
        <taxon>Heracleum</taxon>
    </lineage>
</organism>